<sequence>MRANKWCKGLTAFLAACMLAGMHSSSAAASDYKLGYNTNASENDYVFTTKSPKGTIGKSMSIPFRIRATDEDMENLRISLLQTNEFQQIEERGNGDYSVDYYPFEIMETTFVAKSVGTIKKGNVKSVSLSARVRRDALQGYYSIPVLLEWDGGSDTDYINVWISTSSTSGADEEEDKKEGNYFVVGENQPTPRGVYPNVMDYTVNFRNKRETTAQDVTVSMQLSEDDAKFPFEINDGNYDRTFERVQPGETVSAPYSMAIRKDSYTGYYPIKYTITFRLSSEGDLHTEEGTFYVHIVSKDKEDDLGDFNANDRTRARLIVESYHTVPEKIYAGDEFELILNMKNASTSVPASNILFNLESEKVSDSAVFTTESGTSSLVVDNMAPGQTTEVRARFTARAGVDQRSYAITVKEKYDSPEFKNAEESIVVDIPVKQYARLSTSTIDVMPDSLTVGSESNVMFGINNTGKVILYNVTVTFEADSIKTTDAYVGNIKPGETGNVDTMLTGVAPTLDEGTVRIRIDYEDENGVPAEPVEKELTLMVMEEMEQNWDDAGAAMDAGSMDAEAAPSFWSKYKFLVIAGVVAAAGIAAAVVIRIRKKRKAAREEDVDDEIS</sequence>
<dbReference type="InterPro" id="IPR011635">
    <property type="entry name" value="CARDB"/>
</dbReference>
<proteinExistence type="predicted"/>
<keyword evidence="1" id="KW-1133">Transmembrane helix</keyword>
<keyword evidence="2" id="KW-0732">Signal</keyword>
<dbReference type="RefSeq" id="WP_002583396.1">
    <property type="nucleotide sequence ID" value="NZ_KB851019.1"/>
</dbReference>
<accession>A0A0E2HB54</accession>
<evidence type="ECO:0000256" key="2">
    <source>
        <dbReference type="SAM" id="SignalP"/>
    </source>
</evidence>
<keyword evidence="1" id="KW-0812">Transmembrane</keyword>
<dbReference type="AlphaFoldDB" id="A0A0E2HB54"/>
<name>A0A0E2HB54_9FIRM</name>
<keyword evidence="1" id="KW-0472">Membrane</keyword>
<reference evidence="4 5" key="1">
    <citation type="submission" date="2013-01" db="EMBL/GenBank/DDBJ databases">
        <title>The Genome Sequence of Clostridium clostridioforme 90A8.</title>
        <authorList>
            <consortium name="The Broad Institute Genome Sequencing Platform"/>
            <person name="Earl A."/>
            <person name="Ward D."/>
            <person name="Feldgarden M."/>
            <person name="Gevers D."/>
            <person name="Courvalin P."/>
            <person name="Lambert T."/>
            <person name="Walker B."/>
            <person name="Young S.K."/>
            <person name="Zeng Q."/>
            <person name="Gargeya S."/>
            <person name="Fitzgerald M."/>
            <person name="Haas B."/>
            <person name="Abouelleil A."/>
            <person name="Alvarado L."/>
            <person name="Arachchi H.M."/>
            <person name="Berlin A.M."/>
            <person name="Chapman S.B."/>
            <person name="Dewar J."/>
            <person name="Goldberg J."/>
            <person name="Griggs A."/>
            <person name="Gujja S."/>
            <person name="Hansen M."/>
            <person name="Howarth C."/>
            <person name="Imamovic A."/>
            <person name="Larimer J."/>
            <person name="McCowan C."/>
            <person name="Murphy C."/>
            <person name="Neiman D."/>
            <person name="Pearson M."/>
            <person name="Priest M."/>
            <person name="Roberts A."/>
            <person name="Saif S."/>
            <person name="Shea T."/>
            <person name="Sisk P."/>
            <person name="Sykes S."/>
            <person name="Wortman J."/>
            <person name="Nusbaum C."/>
            <person name="Birren B."/>
        </authorList>
    </citation>
    <scope>NUCLEOTIDE SEQUENCE [LARGE SCALE GENOMIC DNA]</scope>
    <source>
        <strain evidence="4 5">90A8</strain>
    </source>
</reference>
<evidence type="ECO:0000313" key="4">
    <source>
        <dbReference type="EMBL" id="ENZ16017.1"/>
    </source>
</evidence>
<dbReference type="HOGENOM" id="CLU_026092_0_0_9"/>
<evidence type="ECO:0000256" key="1">
    <source>
        <dbReference type="SAM" id="Phobius"/>
    </source>
</evidence>
<dbReference type="Proteomes" id="UP000013085">
    <property type="component" value="Unassembled WGS sequence"/>
</dbReference>
<feature type="domain" description="CARDB" evidence="3">
    <location>
        <begin position="443"/>
        <end position="524"/>
    </location>
</feature>
<evidence type="ECO:0000259" key="3">
    <source>
        <dbReference type="Pfam" id="PF07705"/>
    </source>
</evidence>
<feature type="transmembrane region" description="Helical" evidence="1">
    <location>
        <begin position="575"/>
        <end position="593"/>
    </location>
</feature>
<dbReference type="Gene3D" id="2.60.40.10">
    <property type="entry name" value="Immunoglobulins"/>
    <property type="match status" value="1"/>
</dbReference>
<protein>
    <recommendedName>
        <fullName evidence="3">CARDB domain-containing protein</fullName>
    </recommendedName>
</protein>
<dbReference type="PATRIC" id="fig|999408.3.peg.2318"/>
<comment type="caution">
    <text evidence="4">The sequence shown here is derived from an EMBL/GenBank/DDBJ whole genome shotgun (WGS) entry which is preliminary data.</text>
</comment>
<organism evidence="4 5">
    <name type="scientific">[Clostridium] clostridioforme 90A8</name>
    <dbReference type="NCBI Taxonomy" id="999408"/>
    <lineage>
        <taxon>Bacteria</taxon>
        <taxon>Bacillati</taxon>
        <taxon>Bacillota</taxon>
        <taxon>Clostridia</taxon>
        <taxon>Lachnospirales</taxon>
        <taxon>Lachnospiraceae</taxon>
        <taxon>Enterocloster</taxon>
    </lineage>
</organism>
<dbReference type="PANTHER" id="PTHR35902">
    <property type="entry name" value="S-LAYER DOMAIN-LIKE PROTEIN-RELATED"/>
    <property type="match status" value="1"/>
</dbReference>
<dbReference type="PANTHER" id="PTHR35902:SF3">
    <property type="entry name" value="NPCBM-ASSOCIATED, NEW3 DOMAIN OF ALPHA-GALACTOSIDASE"/>
    <property type="match status" value="1"/>
</dbReference>
<evidence type="ECO:0000313" key="5">
    <source>
        <dbReference type="Proteomes" id="UP000013085"/>
    </source>
</evidence>
<dbReference type="GeneID" id="57960067"/>
<feature type="chain" id="PRO_5002395568" description="CARDB domain-containing protein" evidence="2">
    <location>
        <begin position="30"/>
        <end position="612"/>
    </location>
</feature>
<feature type="signal peptide" evidence="2">
    <location>
        <begin position="1"/>
        <end position="29"/>
    </location>
</feature>
<dbReference type="Pfam" id="PF07705">
    <property type="entry name" value="CARDB"/>
    <property type="match status" value="1"/>
</dbReference>
<dbReference type="EMBL" id="AGYR01000020">
    <property type="protein sequence ID" value="ENZ16017.1"/>
    <property type="molecule type" value="Genomic_DNA"/>
</dbReference>
<gene>
    <name evidence="4" type="ORF">HMPREF1090_02161</name>
</gene>
<dbReference type="InterPro" id="IPR013783">
    <property type="entry name" value="Ig-like_fold"/>
</dbReference>